<dbReference type="PANTHER" id="PTHR30347">
    <property type="entry name" value="POTASSIUM CHANNEL RELATED"/>
    <property type="match status" value="1"/>
</dbReference>
<sequence length="838" mass="95714">MRLFLPLFLVFALTITTISKAQESETGPIIDSLLVSKTDSIFELSPIDTVRENRTKNELPGLEELIRQGKNLTLQSNQIKLELQKPLDTARISSELEGIEMVISSLERRTSDSTFRFNFRYINTLSSILKKTEEHNIALDTEVQTKLNRLAEIDSLLDVFRRDKLFRLKIKDSLLIPKYSEEINDLKKNLSKLDSSLFNQIVKAAQIQSTLSLQLVRLYDLKESVLQSQEELKSSLFTKEINYLWEDPKIPNPESIIQITLDSFRINMIVLQREMRGQELDIAFSLLFIFILFIWILQVRNKVKNQEVEGEFLLNRLRFLPKSPLASTTVSILPVVYFLFEGGSITFLSLILFLLICSSTFLIFRSFPLPIRIKWAGMVLILIFFILSNLYFEMVYQERMYLLIGSILALVIHIRYGSNRFYSEVKSEIKFVNIARWISIFFLVLGVLANLFGRYSLAKILSITGVVSFTSGIALYFFVQVTMEIIYLLLEGNKKHNPLDIILNFQELQKRLRSFLSLIALIAWLIILFHHLAVYTYVKDGFSEFLTKPRVLGDSSFTFSSIFLFLGILFVSSILANNIAYFFSYKDQNNTGSRTKKLGSSILIIRLGVLLLGFFIAATAAKIPLDKITIVLGALSVGIGFGLQTIINNLVSGVILAFERPIQIGDDIEVGTLTGKVKEVGIRASKILAYDGSEIIVPNGDLLSQSLINWTLSDKRRRIELIIGVAYQSQMERVQSLIQEVLDEARILKIPAPKILMQNFGESSVDFRVLFWVESMDIYLDVRNEVMHAIFEIFLKNGIEIPYPKRDLYLKELPKSAQKPEEKEKSPEDDSGDSNTQT</sequence>
<dbReference type="InterPro" id="IPR049278">
    <property type="entry name" value="MS_channel_C"/>
</dbReference>
<keyword evidence="9" id="KW-0732">Signal</keyword>
<protein>
    <recommendedName>
        <fullName evidence="14">Mechanosensitive ion channel</fullName>
    </recommendedName>
</protein>
<dbReference type="InterPro" id="IPR011014">
    <property type="entry name" value="MscS_channel_TM-2"/>
</dbReference>
<comment type="caution">
    <text evidence="12">The sequence shown here is derived from an EMBL/GenBank/DDBJ whole genome shotgun (WGS) entry which is preliminary data.</text>
</comment>
<dbReference type="SUPFAM" id="SSF82861">
    <property type="entry name" value="Mechanosensitive channel protein MscS (YggB), transmembrane region"/>
    <property type="match status" value="1"/>
</dbReference>
<feature type="transmembrane region" description="Helical" evidence="8">
    <location>
        <begin position="603"/>
        <end position="623"/>
    </location>
</feature>
<dbReference type="Gene3D" id="1.10.287.1260">
    <property type="match status" value="1"/>
</dbReference>
<evidence type="ECO:0000256" key="4">
    <source>
        <dbReference type="ARBA" id="ARBA00022692"/>
    </source>
</evidence>
<feature type="transmembrane region" description="Helical" evidence="8">
    <location>
        <begin position="558"/>
        <end position="583"/>
    </location>
</feature>
<keyword evidence="3" id="KW-1003">Cell membrane</keyword>
<dbReference type="InterPro" id="IPR052702">
    <property type="entry name" value="MscS-like_channel"/>
</dbReference>
<feature type="transmembrane region" description="Helical" evidence="8">
    <location>
        <begin position="345"/>
        <end position="364"/>
    </location>
</feature>
<feature type="transmembrane region" description="Helical" evidence="8">
    <location>
        <begin position="463"/>
        <end position="490"/>
    </location>
</feature>
<feature type="transmembrane region" description="Helical" evidence="8">
    <location>
        <begin position="515"/>
        <end position="538"/>
    </location>
</feature>
<dbReference type="InterPro" id="IPR010920">
    <property type="entry name" value="LSM_dom_sf"/>
</dbReference>
<evidence type="ECO:0000256" key="8">
    <source>
        <dbReference type="SAM" id="Phobius"/>
    </source>
</evidence>
<comment type="subcellular location">
    <subcellularLocation>
        <location evidence="1">Cell membrane</location>
        <topology evidence="1">Multi-pass membrane protein</topology>
    </subcellularLocation>
</comment>
<name>A0ABQ6PZ33_9BACT</name>
<dbReference type="RefSeq" id="WP_338227987.1">
    <property type="nucleotide sequence ID" value="NZ_BTPE01000004.1"/>
</dbReference>
<evidence type="ECO:0000256" key="7">
    <source>
        <dbReference type="SAM" id="MobiDB-lite"/>
    </source>
</evidence>
<keyword evidence="6 8" id="KW-0472">Membrane</keyword>
<dbReference type="PANTHER" id="PTHR30347:SF1">
    <property type="entry name" value="MECHANOSENSITIVE CHANNEL MSCK"/>
    <property type="match status" value="1"/>
</dbReference>
<keyword evidence="13" id="KW-1185">Reference proteome</keyword>
<feature type="domain" description="Mechanosensitive ion channel MscS C-terminal" evidence="11">
    <location>
        <begin position="719"/>
        <end position="801"/>
    </location>
</feature>
<reference evidence="12 13" key="1">
    <citation type="submission" date="2023-08" db="EMBL/GenBank/DDBJ databases">
        <title>Draft genome sequence of Algoriphagus taiwanensis.</title>
        <authorList>
            <person name="Takatani N."/>
            <person name="Hosokawa M."/>
            <person name="Sawabe T."/>
        </authorList>
    </citation>
    <scope>NUCLEOTIDE SEQUENCE [LARGE SCALE GENOMIC DNA]</scope>
    <source>
        <strain evidence="12 13">JCM 19755</strain>
    </source>
</reference>
<feature type="region of interest" description="Disordered" evidence="7">
    <location>
        <begin position="814"/>
        <end position="838"/>
    </location>
</feature>
<feature type="compositionally biased region" description="Basic and acidic residues" evidence="7">
    <location>
        <begin position="814"/>
        <end position="828"/>
    </location>
</feature>
<evidence type="ECO:0000256" key="1">
    <source>
        <dbReference type="ARBA" id="ARBA00004651"/>
    </source>
</evidence>
<keyword evidence="4 8" id="KW-0812">Transmembrane</keyword>
<evidence type="ECO:0000259" key="10">
    <source>
        <dbReference type="Pfam" id="PF00924"/>
    </source>
</evidence>
<feature type="signal peptide" evidence="9">
    <location>
        <begin position="1"/>
        <end position="21"/>
    </location>
</feature>
<feature type="transmembrane region" description="Helical" evidence="8">
    <location>
        <begin position="282"/>
        <end position="299"/>
    </location>
</feature>
<evidence type="ECO:0000313" key="12">
    <source>
        <dbReference type="EMBL" id="GMQ33214.1"/>
    </source>
</evidence>
<dbReference type="InterPro" id="IPR006685">
    <property type="entry name" value="MscS_channel_2nd"/>
</dbReference>
<dbReference type="Proteomes" id="UP001307705">
    <property type="component" value="Unassembled WGS sequence"/>
</dbReference>
<feature type="transmembrane region" description="Helical" evidence="8">
    <location>
        <begin position="319"/>
        <end position="339"/>
    </location>
</feature>
<proteinExistence type="inferred from homology"/>
<feature type="transmembrane region" description="Helical" evidence="8">
    <location>
        <begin position="629"/>
        <end position="651"/>
    </location>
</feature>
<dbReference type="Pfam" id="PF00924">
    <property type="entry name" value="MS_channel_2nd"/>
    <property type="match status" value="1"/>
</dbReference>
<dbReference type="Gene3D" id="3.30.70.100">
    <property type="match status" value="1"/>
</dbReference>
<dbReference type="SUPFAM" id="SSF82689">
    <property type="entry name" value="Mechanosensitive channel protein MscS (YggB), C-terminal domain"/>
    <property type="match status" value="1"/>
</dbReference>
<evidence type="ECO:0000256" key="2">
    <source>
        <dbReference type="ARBA" id="ARBA00008017"/>
    </source>
</evidence>
<evidence type="ECO:0000256" key="5">
    <source>
        <dbReference type="ARBA" id="ARBA00022989"/>
    </source>
</evidence>
<feature type="transmembrane region" description="Helical" evidence="8">
    <location>
        <begin position="437"/>
        <end position="457"/>
    </location>
</feature>
<evidence type="ECO:0000256" key="3">
    <source>
        <dbReference type="ARBA" id="ARBA00022475"/>
    </source>
</evidence>
<dbReference type="EMBL" id="BTPE01000004">
    <property type="protein sequence ID" value="GMQ33214.1"/>
    <property type="molecule type" value="Genomic_DNA"/>
</dbReference>
<dbReference type="InterPro" id="IPR023408">
    <property type="entry name" value="MscS_beta-dom_sf"/>
</dbReference>
<feature type="transmembrane region" description="Helical" evidence="8">
    <location>
        <begin position="376"/>
        <end position="394"/>
    </location>
</feature>
<feature type="chain" id="PRO_5046024628" description="Mechanosensitive ion channel" evidence="9">
    <location>
        <begin position="22"/>
        <end position="838"/>
    </location>
</feature>
<feature type="domain" description="Mechanosensitive ion channel MscS" evidence="10">
    <location>
        <begin position="645"/>
        <end position="711"/>
    </location>
</feature>
<dbReference type="InterPro" id="IPR011066">
    <property type="entry name" value="MscS_channel_C_sf"/>
</dbReference>
<dbReference type="Pfam" id="PF21082">
    <property type="entry name" value="MS_channel_3rd"/>
    <property type="match status" value="1"/>
</dbReference>
<evidence type="ECO:0000256" key="6">
    <source>
        <dbReference type="ARBA" id="ARBA00023136"/>
    </source>
</evidence>
<dbReference type="Gene3D" id="2.30.30.60">
    <property type="match status" value="1"/>
</dbReference>
<organism evidence="12 13">
    <name type="scientific">Algoriphagus taiwanensis</name>
    <dbReference type="NCBI Taxonomy" id="1445656"/>
    <lineage>
        <taxon>Bacteria</taxon>
        <taxon>Pseudomonadati</taxon>
        <taxon>Bacteroidota</taxon>
        <taxon>Cytophagia</taxon>
        <taxon>Cytophagales</taxon>
        <taxon>Cyclobacteriaceae</taxon>
        <taxon>Algoriphagus</taxon>
    </lineage>
</organism>
<evidence type="ECO:0000256" key="9">
    <source>
        <dbReference type="SAM" id="SignalP"/>
    </source>
</evidence>
<feature type="transmembrane region" description="Helical" evidence="8">
    <location>
        <begin position="400"/>
        <end position="416"/>
    </location>
</feature>
<keyword evidence="5 8" id="KW-1133">Transmembrane helix</keyword>
<dbReference type="SUPFAM" id="SSF50182">
    <property type="entry name" value="Sm-like ribonucleoproteins"/>
    <property type="match status" value="1"/>
</dbReference>
<evidence type="ECO:0000313" key="13">
    <source>
        <dbReference type="Proteomes" id="UP001307705"/>
    </source>
</evidence>
<comment type="similarity">
    <text evidence="2">Belongs to the MscS (TC 1.A.23) family.</text>
</comment>
<evidence type="ECO:0008006" key="14">
    <source>
        <dbReference type="Google" id="ProtNLM"/>
    </source>
</evidence>
<accession>A0ABQ6PZ33</accession>
<evidence type="ECO:0000259" key="11">
    <source>
        <dbReference type="Pfam" id="PF21082"/>
    </source>
</evidence>
<gene>
    <name evidence="12" type="ORF">Ataiwa_14860</name>
</gene>